<dbReference type="Proteomes" id="UP000034805">
    <property type="component" value="Unassembled WGS sequence"/>
</dbReference>
<accession>A0A0P7X8A6</accession>
<dbReference type="AlphaFoldDB" id="A0A0P7X8A6"/>
<gene>
    <name evidence="1" type="ORF">Z043_110501</name>
</gene>
<protein>
    <submittedName>
        <fullName evidence="1">Uncharacterized protein</fullName>
    </submittedName>
</protein>
<comment type="caution">
    <text evidence="1">The sequence shown here is derived from an EMBL/GenBank/DDBJ whole genome shotgun (WGS) entry which is preliminary data.</text>
</comment>
<dbReference type="EMBL" id="JARO02003359">
    <property type="protein sequence ID" value="KPP70651.1"/>
    <property type="molecule type" value="Genomic_DNA"/>
</dbReference>
<proteinExistence type="predicted"/>
<evidence type="ECO:0000313" key="2">
    <source>
        <dbReference type="Proteomes" id="UP000034805"/>
    </source>
</evidence>
<evidence type="ECO:0000313" key="1">
    <source>
        <dbReference type="EMBL" id="KPP70651.1"/>
    </source>
</evidence>
<name>A0A0P7X8A6_SCLFO</name>
<reference evidence="1 2" key="1">
    <citation type="submission" date="2015-08" db="EMBL/GenBank/DDBJ databases">
        <title>The genome of the Asian arowana (Scleropages formosus).</title>
        <authorList>
            <person name="Tan M.H."/>
            <person name="Gan H.M."/>
            <person name="Croft L.J."/>
            <person name="Austin C.M."/>
        </authorList>
    </citation>
    <scope>NUCLEOTIDE SEQUENCE [LARGE SCALE GENOMIC DNA]</scope>
    <source>
        <strain evidence="1">Aro1</strain>
    </source>
</reference>
<organism evidence="1 2">
    <name type="scientific">Scleropages formosus</name>
    <name type="common">Asian bonytongue</name>
    <name type="synonym">Osteoglossum formosum</name>
    <dbReference type="NCBI Taxonomy" id="113540"/>
    <lineage>
        <taxon>Eukaryota</taxon>
        <taxon>Metazoa</taxon>
        <taxon>Chordata</taxon>
        <taxon>Craniata</taxon>
        <taxon>Vertebrata</taxon>
        <taxon>Euteleostomi</taxon>
        <taxon>Actinopterygii</taxon>
        <taxon>Neopterygii</taxon>
        <taxon>Teleostei</taxon>
        <taxon>Osteoglossocephala</taxon>
        <taxon>Osteoglossomorpha</taxon>
        <taxon>Osteoglossiformes</taxon>
        <taxon>Osteoglossidae</taxon>
        <taxon>Scleropages</taxon>
    </lineage>
</organism>
<sequence length="121" mass="13096">MFQLGDRVCMQLEPIPQHSRRKAIQILSEFFLQQCCCGAASLTFQETKLHSRSDFSSLTASNSALSDLSTIPEVTQQTGKAAATEIPGILLTEGVSTEVRPGGSWSPEGTVCPEAEAFLNY</sequence>